<reference evidence="1 2" key="1">
    <citation type="journal article" date="2016" name="Nat. Commun.">
        <title>Thousands of microbial genomes shed light on interconnected biogeochemical processes in an aquifer system.</title>
        <authorList>
            <person name="Anantharaman K."/>
            <person name="Brown C.T."/>
            <person name="Hug L.A."/>
            <person name="Sharon I."/>
            <person name="Castelle C.J."/>
            <person name="Probst A.J."/>
            <person name="Thomas B.C."/>
            <person name="Singh A."/>
            <person name="Wilkins M.J."/>
            <person name="Karaoz U."/>
            <person name="Brodie E.L."/>
            <person name="Williams K.H."/>
            <person name="Hubbard S.S."/>
            <person name="Banfield J.F."/>
        </authorList>
    </citation>
    <scope>NUCLEOTIDE SEQUENCE [LARGE SCALE GENOMIC DNA]</scope>
</reference>
<dbReference type="Proteomes" id="UP000178106">
    <property type="component" value="Unassembled WGS sequence"/>
</dbReference>
<dbReference type="AlphaFoldDB" id="A0A1G2DVN0"/>
<name>A0A1G2DVN0_9BACT</name>
<protein>
    <submittedName>
        <fullName evidence="1">Uncharacterized protein</fullName>
    </submittedName>
</protein>
<evidence type="ECO:0000313" key="1">
    <source>
        <dbReference type="EMBL" id="OGZ17606.1"/>
    </source>
</evidence>
<accession>A0A1G2DVN0</accession>
<sequence>MERSYQEKEIPVEINNEEILIVQRDVFSADTNYLSAKEAAMKKVALLEEEALRRGEELDPEERNFILRAPIMQYIAERAPIFRFFAEHLSDPDALAHFKKAAESHDQEEITTILSLFEEFRVRIESSIAETDPKTWDSLMHAIEDINIHPELQGEIDRILEEYLNKSITPHKAE</sequence>
<proteinExistence type="predicted"/>
<evidence type="ECO:0000313" key="2">
    <source>
        <dbReference type="Proteomes" id="UP000178106"/>
    </source>
</evidence>
<gene>
    <name evidence="1" type="ORF">A2494_03025</name>
</gene>
<dbReference type="EMBL" id="MHLU01000128">
    <property type="protein sequence ID" value="OGZ17606.1"/>
    <property type="molecule type" value="Genomic_DNA"/>
</dbReference>
<organism evidence="1 2">
    <name type="scientific">Candidatus Lloydbacteria bacterium RIFOXYC12_FULL_46_25</name>
    <dbReference type="NCBI Taxonomy" id="1798670"/>
    <lineage>
        <taxon>Bacteria</taxon>
        <taxon>Candidatus Lloydiibacteriota</taxon>
    </lineage>
</organism>
<comment type="caution">
    <text evidence="1">The sequence shown here is derived from an EMBL/GenBank/DDBJ whole genome shotgun (WGS) entry which is preliminary data.</text>
</comment>